<reference evidence="2" key="1">
    <citation type="submission" date="2021-01" db="EMBL/GenBank/DDBJ databases">
        <title>Whole genome shotgun sequence of Rhizocola hellebori NBRC 109834.</title>
        <authorList>
            <person name="Komaki H."/>
            <person name="Tamura T."/>
        </authorList>
    </citation>
    <scope>NUCLEOTIDE SEQUENCE</scope>
    <source>
        <strain evidence="2">NBRC 109834</strain>
    </source>
</reference>
<comment type="caution">
    <text evidence="2">The sequence shown here is derived from an EMBL/GenBank/DDBJ whole genome shotgun (WGS) entry which is preliminary data.</text>
</comment>
<dbReference type="RefSeq" id="WP_203909008.1">
    <property type="nucleotide sequence ID" value="NZ_BONY01000017.1"/>
</dbReference>
<gene>
    <name evidence="2" type="ORF">Rhe02_32030</name>
</gene>
<dbReference type="InterPro" id="IPR000944">
    <property type="entry name" value="Tscrpt_reg_Rrf2"/>
</dbReference>
<protein>
    <submittedName>
        <fullName evidence="2">Rrf2 family transcriptional regulator</fullName>
    </submittedName>
</protein>
<dbReference type="Pfam" id="PF02082">
    <property type="entry name" value="Rrf2"/>
    <property type="match status" value="1"/>
</dbReference>
<dbReference type="PANTHER" id="PTHR33221">
    <property type="entry name" value="WINGED HELIX-TURN-HELIX TRANSCRIPTIONAL REGULATOR, RRF2 FAMILY"/>
    <property type="match status" value="1"/>
</dbReference>
<dbReference type="GO" id="GO:0003700">
    <property type="term" value="F:DNA-binding transcription factor activity"/>
    <property type="evidence" value="ECO:0007669"/>
    <property type="project" value="TreeGrafter"/>
</dbReference>
<evidence type="ECO:0000313" key="3">
    <source>
        <dbReference type="Proteomes" id="UP000612899"/>
    </source>
</evidence>
<dbReference type="PROSITE" id="PS51197">
    <property type="entry name" value="HTH_RRF2_2"/>
    <property type="match status" value="1"/>
</dbReference>
<dbReference type="GO" id="GO:0005829">
    <property type="term" value="C:cytosol"/>
    <property type="evidence" value="ECO:0007669"/>
    <property type="project" value="TreeGrafter"/>
</dbReference>
<organism evidence="2 3">
    <name type="scientific">Rhizocola hellebori</name>
    <dbReference type="NCBI Taxonomy" id="1392758"/>
    <lineage>
        <taxon>Bacteria</taxon>
        <taxon>Bacillati</taxon>
        <taxon>Actinomycetota</taxon>
        <taxon>Actinomycetes</taxon>
        <taxon>Micromonosporales</taxon>
        <taxon>Micromonosporaceae</taxon>
        <taxon>Rhizocola</taxon>
    </lineage>
</organism>
<dbReference type="Proteomes" id="UP000612899">
    <property type="component" value="Unassembled WGS sequence"/>
</dbReference>
<dbReference type="InterPro" id="IPR036388">
    <property type="entry name" value="WH-like_DNA-bd_sf"/>
</dbReference>
<dbReference type="AlphaFoldDB" id="A0A8J3Q8H4"/>
<dbReference type="GO" id="GO:0003677">
    <property type="term" value="F:DNA binding"/>
    <property type="evidence" value="ECO:0007669"/>
    <property type="project" value="UniProtKB-KW"/>
</dbReference>
<proteinExistence type="predicted"/>
<accession>A0A8J3Q8H4</accession>
<keyword evidence="1" id="KW-0238">DNA-binding</keyword>
<sequence length="163" mass="17740">MQISARGDYAVRAAIELAAIFPCVVTCQDLAARQQLPHKFLESVMADLKRAEIVRSMRGADGGYSLARQPSIISIGQILRATDGPLAGVRGLRPENLHYAGNAVHLAHTWVAVRAAVRSVLDEVTLEHVQSGNFPCEIMSLLAQPGAWQPRPFGRESLSPHPR</sequence>
<name>A0A8J3Q8H4_9ACTN</name>
<evidence type="ECO:0000256" key="1">
    <source>
        <dbReference type="ARBA" id="ARBA00023125"/>
    </source>
</evidence>
<dbReference type="NCBIfam" id="TIGR00738">
    <property type="entry name" value="rrf2_super"/>
    <property type="match status" value="1"/>
</dbReference>
<keyword evidence="3" id="KW-1185">Reference proteome</keyword>
<dbReference type="SUPFAM" id="SSF46785">
    <property type="entry name" value="Winged helix' DNA-binding domain"/>
    <property type="match status" value="1"/>
</dbReference>
<dbReference type="Gene3D" id="1.10.10.10">
    <property type="entry name" value="Winged helix-like DNA-binding domain superfamily/Winged helix DNA-binding domain"/>
    <property type="match status" value="1"/>
</dbReference>
<dbReference type="InterPro" id="IPR036390">
    <property type="entry name" value="WH_DNA-bd_sf"/>
</dbReference>
<dbReference type="EMBL" id="BONY01000017">
    <property type="protein sequence ID" value="GIH05136.1"/>
    <property type="molecule type" value="Genomic_DNA"/>
</dbReference>
<dbReference type="PANTHER" id="PTHR33221:SF5">
    <property type="entry name" value="HTH-TYPE TRANSCRIPTIONAL REGULATOR ISCR"/>
    <property type="match status" value="1"/>
</dbReference>
<evidence type="ECO:0000313" key="2">
    <source>
        <dbReference type="EMBL" id="GIH05136.1"/>
    </source>
</evidence>